<feature type="domain" description="FAD dependent oxidoreductase" evidence="2">
    <location>
        <begin position="3"/>
        <end position="347"/>
    </location>
</feature>
<dbReference type="OrthoDB" id="9806452at2"/>
<comment type="caution">
    <text evidence="3">The sequence shown here is derived from an EMBL/GenBank/DDBJ whole genome shotgun (WGS) entry which is preliminary data.</text>
</comment>
<reference evidence="3 4" key="1">
    <citation type="journal article" date="2010" name="J. Bacteriol.">
        <title>Genome sequences of Pelagibaca bermudensis HTCC2601T and Maritimibacter alkaliphilus HTCC2654T, the type strains of two marine Roseobacter genera.</title>
        <authorList>
            <person name="Thrash J.C."/>
            <person name="Cho J.C."/>
            <person name="Ferriera S."/>
            <person name="Johnson J."/>
            <person name="Vergin K.L."/>
            <person name="Giovannoni S.J."/>
        </authorList>
    </citation>
    <scope>NUCLEOTIDE SEQUENCE [LARGE SCALE GENOMIC DNA]</scope>
    <source>
        <strain evidence="4">DSM 26914 / JCM 13377 / KCTC 12554 / HTCC2601</strain>
    </source>
</reference>
<dbReference type="GO" id="GO:0016491">
    <property type="term" value="F:oxidoreductase activity"/>
    <property type="evidence" value="ECO:0007669"/>
    <property type="project" value="UniProtKB-KW"/>
</dbReference>
<dbReference type="HOGENOM" id="CLU_007884_4_3_5"/>
<evidence type="ECO:0000256" key="1">
    <source>
        <dbReference type="ARBA" id="ARBA00023002"/>
    </source>
</evidence>
<proteinExistence type="predicted"/>
<dbReference type="Gene3D" id="3.50.50.60">
    <property type="entry name" value="FAD/NAD(P)-binding domain"/>
    <property type="match status" value="1"/>
</dbReference>
<sequence length="367" mass="38354">MQVIVLGGGLMGTATAFFLARRGVRVRLIERGLIGAGATVASFGNIRRSGRALEQMPLANRALALWTQSEALLGRDVEFRATGHLRLIFDEASRADMLRFADAARPLDLALEELAPAEIARRFPGLGPTAIAASFSPQDGSANPRLVGPAFADAAARAGAEIVAEAGVPDIARTETGFELSTRQGVFGADVLVNCAGAWGAEVAGRFGEAVPLGMHGPQMGVTEPLPHRILPVVGVWSQQSGAYLRQVERGNIVFGGGVPRLPVDESGFGRFDPSGLSRQLGKLVRMCPALRDVAIIRHWSGCEGYVDDGLPVMGGSATTPGLFHAFGFCGHGFQLGPGVGDAMAELVATGACETPIEAMSIARFAA</sequence>
<evidence type="ECO:0000259" key="2">
    <source>
        <dbReference type="Pfam" id="PF01266"/>
    </source>
</evidence>
<dbReference type="PANTHER" id="PTHR13847">
    <property type="entry name" value="SARCOSINE DEHYDROGENASE-RELATED"/>
    <property type="match status" value="1"/>
</dbReference>
<evidence type="ECO:0000313" key="3">
    <source>
        <dbReference type="EMBL" id="EAU48327.1"/>
    </source>
</evidence>
<dbReference type="eggNOG" id="COG0665">
    <property type="taxonomic scope" value="Bacteria"/>
</dbReference>
<dbReference type="Gene3D" id="3.30.9.10">
    <property type="entry name" value="D-Amino Acid Oxidase, subunit A, domain 2"/>
    <property type="match status" value="1"/>
</dbReference>
<dbReference type="Proteomes" id="UP000006230">
    <property type="component" value="Unassembled WGS sequence"/>
</dbReference>
<dbReference type="SUPFAM" id="SSF51905">
    <property type="entry name" value="FAD/NAD(P)-binding domain"/>
    <property type="match status" value="1"/>
</dbReference>
<dbReference type="GO" id="GO:0005737">
    <property type="term" value="C:cytoplasm"/>
    <property type="evidence" value="ECO:0007669"/>
    <property type="project" value="TreeGrafter"/>
</dbReference>
<keyword evidence="1" id="KW-0560">Oxidoreductase</keyword>
<keyword evidence="4" id="KW-1185">Reference proteome</keyword>
<dbReference type="STRING" id="314265.R2601_02103"/>
<dbReference type="InterPro" id="IPR006076">
    <property type="entry name" value="FAD-dep_OxRdtase"/>
</dbReference>
<dbReference type="AlphaFoldDB" id="Q0FX75"/>
<dbReference type="InterPro" id="IPR036188">
    <property type="entry name" value="FAD/NAD-bd_sf"/>
</dbReference>
<dbReference type="RefSeq" id="WP_007801661.1">
    <property type="nucleotide sequence ID" value="NZ_DS022277.1"/>
</dbReference>
<evidence type="ECO:0000313" key="4">
    <source>
        <dbReference type="Proteomes" id="UP000006230"/>
    </source>
</evidence>
<dbReference type="Pfam" id="PF01266">
    <property type="entry name" value="DAO"/>
    <property type="match status" value="1"/>
</dbReference>
<gene>
    <name evidence="3" type="ORF">R2601_02103</name>
</gene>
<accession>Q0FX75</accession>
<dbReference type="EMBL" id="AATQ01000001">
    <property type="protein sequence ID" value="EAU48327.1"/>
    <property type="molecule type" value="Genomic_DNA"/>
</dbReference>
<name>Q0FX75_SALBH</name>
<dbReference type="PANTHER" id="PTHR13847:SF287">
    <property type="entry name" value="FAD-DEPENDENT OXIDOREDUCTASE DOMAIN-CONTAINING PROTEIN 1"/>
    <property type="match status" value="1"/>
</dbReference>
<organism evidence="3 4">
    <name type="scientific">Salipiger bermudensis (strain DSM 26914 / JCM 13377 / KCTC 12554 / HTCC2601)</name>
    <name type="common">Pelagibaca bermudensis</name>
    <dbReference type="NCBI Taxonomy" id="314265"/>
    <lineage>
        <taxon>Bacteria</taxon>
        <taxon>Pseudomonadati</taxon>
        <taxon>Pseudomonadota</taxon>
        <taxon>Alphaproteobacteria</taxon>
        <taxon>Rhodobacterales</taxon>
        <taxon>Roseobacteraceae</taxon>
        <taxon>Salipiger</taxon>
    </lineage>
</organism>
<protein>
    <submittedName>
        <fullName evidence="3">Sarcosine oxidase, subunit beta</fullName>
    </submittedName>
</protein>